<name>A0A4Y2HFE4_ARAVE</name>
<reference evidence="1 2" key="1">
    <citation type="journal article" date="2019" name="Sci. Rep.">
        <title>Orb-weaving spider Araneus ventricosus genome elucidates the spidroin gene catalogue.</title>
        <authorList>
            <person name="Kono N."/>
            <person name="Nakamura H."/>
            <person name="Ohtoshi R."/>
            <person name="Moran D.A.P."/>
            <person name="Shinohara A."/>
            <person name="Yoshida Y."/>
            <person name="Fujiwara M."/>
            <person name="Mori M."/>
            <person name="Tomita M."/>
            <person name="Arakawa K."/>
        </authorList>
    </citation>
    <scope>NUCLEOTIDE SEQUENCE [LARGE SCALE GENOMIC DNA]</scope>
</reference>
<dbReference type="Proteomes" id="UP000499080">
    <property type="component" value="Unassembled WGS sequence"/>
</dbReference>
<organism evidence="1 2">
    <name type="scientific">Araneus ventricosus</name>
    <name type="common">Orbweaver spider</name>
    <name type="synonym">Epeira ventricosa</name>
    <dbReference type="NCBI Taxonomy" id="182803"/>
    <lineage>
        <taxon>Eukaryota</taxon>
        <taxon>Metazoa</taxon>
        <taxon>Ecdysozoa</taxon>
        <taxon>Arthropoda</taxon>
        <taxon>Chelicerata</taxon>
        <taxon>Arachnida</taxon>
        <taxon>Araneae</taxon>
        <taxon>Araneomorphae</taxon>
        <taxon>Entelegynae</taxon>
        <taxon>Araneoidea</taxon>
        <taxon>Araneidae</taxon>
        <taxon>Araneus</taxon>
    </lineage>
</organism>
<gene>
    <name evidence="1" type="ORF">AVEN_217804_1</name>
</gene>
<evidence type="ECO:0000313" key="2">
    <source>
        <dbReference type="Proteomes" id="UP000499080"/>
    </source>
</evidence>
<evidence type="ECO:0000313" key="1">
    <source>
        <dbReference type="EMBL" id="GBM64005.1"/>
    </source>
</evidence>
<comment type="caution">
    <text evidence="1">The sequence shown here is derived from an EMBL/GenBank/DDBJ whole genome shotgun (WGS) entry which is preliminary data.</text>
</comment>
<dbReference type="EMBL" id="BGPR01001901">
    <property type="protein sequence ID" value="GBM64005.1"/>
    <property type="molecule type" value="Genomic_DNA"/>
</dbReference>
<dbReference type="AlphaFoldDB" id="A0A4Y2HFE4"/>
<accession>A0A4Y2HFE4</accession>
<sequence length="122" mass="14535">MLESLFHEKTQADTINKDEMEYVSGFNSFHLNRTAISYTHFNEHFNTSPKAINSNKHFFMQKPRYDSHKQVQSKKRPDKLKYSDNIPRQLDFKISKGPFKRVKKRIRCDISIGLYSTVKKYN</sequence>
<keyword evidence="2" id="KW-1185">Reference proteome</keyword>
<proteinExistence type="predicted"/>
<protein>
    <submittedName>
        <fullName evidence="1">Uncharacterized protein</fullName>
    </submittedName>
</protein>